<sequence>MKKASRGLRGAAVKAWACAAIALGGSSVAGSAQAADWCGGGLWLDGMVAAYHINPKEHFNDFNPGLGLECWVNNNWAVTGGEFRNSLDRPSWYGGGIWSPDLLTWGYARIAVMGGIISGYNYGNWGLGRNHTIGPVVAPILMTHYGKVGINFILVPPIHSDNLPATVGFMLRYRF</sequence>
<reference evidence="2 3" key="1">
    <citation type="submission" date="2018-10" db="EMBL/GenBank/DDBJ databases">
        <title>Robbsia sp. DHC34, isolated from soil.</title>
        <authorList>
            <person name="Gao Z.-H."/>
            <person name="Qiu L.-H."/>
        </authorList>
    </citation>
    <scope>NUCLEOTIDE SEQUENCE [LARGE SCALE GENOMIC DNA]</scope>
    <source>
        <strain evidence="2 3">DHC34</strain>
    </source>
</reference>
<gene>
    <name evidence="2" type="ORF">D7S86_22695</name>
</gene>
<dbReference type="Proteomes" id="UP000270342">
    <property type="component" value="Unassembled WGS sequence"/>
</dbReference>
<name>A0A494XHX7_9BURK</name>
<evidence type="ECO:0008006" key="4">
    <source>
        <dbReference type="Google" id="ProtNLM"/>
    </source>
</evidence>
<evidence type="ECO:0000313" key="2">
    <source>
        <dbReference type="EMBL" id="RKP47769.1"/>
    </source>
</evidence>
<protein>
    <recommendedName>
        <fullName evidence="4">Phospholipid:lipid A palmitoyltransferase</fullName>
    </recommendedName>
</protein>
<dbReference type="EMBL" id="RBZU01000012">
    <property type="protein sequence ID" value="RKP47769.1"/>
    <property type="molecule type" value="Genomic_DNA"/>
</dbReference>
<feature type="chain" id="PRO_5019844167" description="Phospholipid:lipid A palmitoyltransferase" evidence="1">
    <location>
        <begin position="35"/>
        <end position="175"/>
    </location>
</feature>
<accession>A0A494XHX7</accession>
<organism evidence="2 3">
    <name type="scientific">Pararobbsia silviterrae</name>
    <dbReference type="NCBI Taxonomy" id="1792498"/>
    <lineage>
        <taxon>Bacteria</taxon>
        <taxon>Pseudomonadati</taxon>
        <taxon>Pseudomonadota</taxon>
        <taxon>Betaproteobacteria</taxon>
        <taxon>Burkholderiales</taxon>
        <taxon>Burkholderiaceae</taxon>
        <taxon>Pararobbsia</taxon>
    </lineage>
</organism>
<feature type="signal peptide" evidence="1">
    <location>
        <begin position="1"/>
        <end position="34"/>
    </location>
</feature>
<dbReference type="Gene3D" id="2.40.160.20">
    <property type="match status" value="1"/>
</dbReference>
<dbReference type="OrthoDB" id="8593716at2"/>
<keyword evidence="3" id="KW-1185">Reference proteome</keyword>
<comment type="caution">
    <text evidence="2">The sequence shown here is derived from an EMBL/GenBank/DDBJ whole genome shotgun (WGS) entry which is preliminary data.</text>
</comment>
<dbReference type="RefSeq" id="WP_121089621.1">
    <property type="nucleotide sequence ID" value="NZ_RBZU01000012.1"/>
</dbReference>
<evidence type="ECO:0000256" key="1">
    <source>
        <dbReference type="SAM" id="SignalP"/>
    </source>
</evidence>
<evidence type="ECO:0000313" key="3">
    <source>
        <dbReference type="Proteomes" id="UP000270342"/>
    </source>
</evidence>
<dbReference type="AlphaFoldDB" id="A0A494XHX7"/>
<proteinExistence type="predicted"/>
<keyword evidence="1" id="KW-0732">Signal</keyword>